<evidence type="ECO:0008006" key="3">
    <source>
        <dbReference type="Google" id="ProtNLM"/>
    </source>
</evidence>
<comment type="caution">
    <text evidence="1">The sequence shown here is derived from an EMBL/GenBank/DDBJ whole genome shotgun (WGS) entry which is preliminary data.</text>
</comment>
<keyword evidence="2" id="KW-1185">Reference proteome</keyword>
<organism evidence="1 2">
    <name type="scientific">Thermogemmatispora tikiterensis</name>
    <dbReference type="NCBI Taxonomy" id="1825093"/>
    <lineage>
        <taxon>Bacteria</taxon>
        <taxon>Bacillati</taxon>
        <taxon>Chloroflexota</taxon>
        <taxon>Ktedonobacteria</taxon>
        <taxon>Thermogemmatisporales</taxon>
        <taxon>Thermogemmatisporaceae</taxon>
        <taxon>Thermogemmatispora</taxon>
    </lineage>
</organism>
<accession>A0A328VES7</accession>
<sequence>MLLLFSDLCICVTSCIPLITVTLLALILTNALCSSPSKVSPLPASCTFFPLPHTLALTLTQVDHAATLLALNWPREALDDLPTRQLSGMARANAYAELLAVEAYAHLGRYEQAAALGLEAIPVAHAIQSQVNLERARQLMERLAASLFGGAPEVARLRLRLNRLHLFWDRRCSEAGWD</sequence>
<name>A0A328VES7_9CHLR</name>
<gene>
    <name evidence="1" type="ORF">A4R35_00765</name>
</gene>
<evidence type="ECO:0000313" key="1">
    <source>
        <dbReference type="EMBL" id="RAQ94043.1"/>
    </source>
</evidence>
<dbReference type="EMBL" id="MCIF01000002">
    <property type="protein sequence ID" value="RAQ94043.1"/>
    <property type="molecule type" value="Genomic_DNA"/>
</dbReference>
<reference evidence="1 2" key="1">
    <citation type="submission" date="2016-08" db="EMBL/GenBank/DDBJ databases">
        <title>Analysis of Carbohydrate Active Enzymes in Thermogemmatispora T81 Reveals Carbohydrate Degradation Ability.</title>
        <authorList>
            <person name="Tomazini A."/>
            <person name="Lal S."/>
            <person name="Stott M."/>
            <person name="Henrissat B."/>
            <person name="Polikarpov I."/>
            <person name="Sparling R."/>
            <person name="Levin D.B."/>
        </authorList>
    </citation>
    <scope>NUCLEOTIDE SEQUENCE [LARGE SCALE GENOMIC DNA]</scope>
    <source>
        <strain evidence="1 2">T81</strain>
    </source>
</reference>
<protein>
    <recommendedName>
        <fullName evidence="3">MalT-like TPR region domain-containing protein</fullName>
    </recommendedName>
</protein>
<dbReference type="AlphaFoldDB" id="A0A328VES7"/>
<dbReference type="Proteomes" id="UP000248706">
    <property type="component" value="Unassembled WGS sequence"/>
</dbReference>
<proteinExistence type="predicted"/>
<evidence type="ECO:0000313" key="2">
    <source>
        <dbReference type="Proteomes" id="UP000248706"/>
    </source>
</evidence>